<evidence type="ECO:0000313" key="2">
    <source>
        <dbReference type="EMBL" id="CAI5442820.1"/>
    </source>
</evidence>
<feature type="domain" description="Rab-GAP TBC" evidence="1">
    <location>
        <begin position="72"/>
        <end position="247"/>
    </location>
</feature>
<proteinExistence type="predicted"/>
<dbReference type="PANTHER" id="PTHR47219">
    <property type="entry name" value="RAB GTPASE-ACTIVATING PROTEIN 1-LIKE"/>
    <property type="match status" value="1"/>
</dbReference>
<dbReference type="GO" id="GO:0031267">
    <property type="term" value="F:small GTPase binding"/>
    <property type="evidence" value="ECO:0007669"/>
    <property type="project" value="TreeGrafter"/>
</dbReference>
<dbReference type="SMART" id="SM00164">
    <property type="entry name" value="TBC"/>
    <property type="match status" value="1"/>
</dbReference>
<dbReference type="Proteomes" id="UP001152747">
    <property type="component" value="Unassembled WGS sequence"/>
</dbReference>
<dbReference type="PROSITE" id="PS50086">
    <property type="entry name" value="TBC_RABGAP"/>
    <property type="match status" value="1"/>
</dbReference>
<evidence type="ECO:0000313" key="3">
    <source>
        <dbReference type="Proteomes" id="UP001152747"/>
    </source>
</evidence>
<dbReference type="Pfam" id="PF00566">
    <property type="entry name" value="RabGAP-TBC"/>
    <property type="match status" value="1"/>
</dbReference>
<protein>
    <recommendedName>
        <fullName evidence="1">Rab-GAP TBC domain-containing protein</fullName>
    </recommendedName>
</protein>
<dbReference type="PANTHER" id="PTHR47219:SF20">
    <property type="entry name" value="TBC1 DOMAIN FAMILY MEMBER 2B"/>
    <property type="match status" value="1"/>
</dbReference>
<sequence>MEIWHFTGPPGSDIDDLGFIRPWSQYEKSETRQNYEDWYASYLPIVVRRRSRWEKENPRSNIHLLQRFVRKGIPHIYRKDLWLRNCPARPNEKFEVPDDVVKAIRLDLPRTFPDNRFLKNEKTQKVLGRALFALAEHIPSIGYCQGLNFVAGIILLVINDEQKSIDLFIHLISQRKDYYGHNMIGLRRDLYVLHILMREFCPRIIVVLEKSDIGLELLIGKWFLCMFVESLPLETVLRIWDCLIYEGDVWLFKVSIILFRSVANQISEAKSIDQILTIIQSIGTSKCSLYCHQLIIKCANLSITGNRIEELRAEAEKIIV</sequence>
<keyword evidence="3" id="KW-1185">Reference proteome</keyword>
<dbReference type="OrthoDB" id="294251at2759"/>
<comment type="caution">
    <text evidence="2">The sequence shown here is derived from an EMBL/GenBank/DDBJ whole genome shotgun (WGS) entry which is preliminary data.</text>
</comment>
<dbReference type="InterPro" id="IPR035969">
    <property type="entry name" value="Rab-GAP_TBC_sf"/>
</dbReference>
<dbReference type="SUPFAM" id="SSF47923">
    <property type="entry name" value="Ypt/Rab-GAP domain of gyp1p"/>
    <property type="match status" value="2"/>
</dbReference>
<accession>A0A9P1ID17</accession>
<dbReference type="Gene3D" id="1.10.8.270">
    <property type="entry name" value="putative rabgap domain of human tbc1 domain family member 14 like domains"/>
    <property type="match status" value="1"/>
</dbReference>
<name>A0A9P1ID17_9PELO</name>
<dbReference type="AlphaFoldDB" id="A0A9P1ID17"/>
<evidence type="ECO:0000259" key="1">
    <source>
        <dbReference type="PROSITE" id="PS50086"/>
    </source>
</evidence>
<gene>
    <name evidence="2" type="ORF">CAMP_LOCUS5457</name>
</gene>
<dbReference type="GO" id="GO:0005096">
    <property type="term" value="F:GTPase activator activity"/>
    <property type="evidence" value="ECO:0007669"/>
    <property type="project" value="TreeGrafter"/>
</dbReference>
<organism evidence="2 3">
    <name type="scientific">Caenorhabditis angaria</name>
    <dbReference type="NCBI Taxonomy" id="860376"/>
    <lineage>
        <taxon>Eukaryota</taxon>
        <taxon>Metazoa</taxon>
        <taxon>Ecdysozoa</taxon>
        <taxon>Nematoda</taxon>
        <taxon>Chromadorea</taxon>
        <taxon>Rhabditida</taxon>
        <taxon>Rhabditina</taxon>
        <taxon>Rhabditomorpha</taxon>
        <taxon>Rhabditoidea</taxon>
        <taxon>Rhabditidae</taxon>
        <taxon>Peloderinae</taxon>
        <taxon>Caenorhabditis</taxon>
    </lineage>
</organism>
<reference evidence="2" key="1">
    <citation type="submission" date="2022-11" db="EMBL/GenBank/DDBJ databases">
        <authorList>
            <person name="Kikuchi T."/>
        </authorList>
    </citation>
    <scope>NUCLEOTIDE SEQUENCE</scope>
    <source>
        <strain evidence="2">PS1010</strain>
    </source>
</reference>
<dbReference type="Gene3D" id="1.10.472.80">
    <property type="entry name" value="Ypt/Rab-GAP domain of gyp1p, domain 3"/>
    <property type="match status" value="1"/>
</dbReference>
<dbReference type="EMBL" id="CANHGI010000002">
    <property type="protein sequence ID" value="CAI5442820.1"/>
    <property type="molecule type" value="Genomic_DNA"/>
</dbReference>
<dbReference type="InterPro" id="IPR050302">
    <property type="entry name" value="Rab_GAP_TBC_domain"/>
</dbReference>
<dbReference type="InterPro" id="IPR000195">
    <property type="entry name" value="Rab-GAP-TBC_dom"/>
</dbReference>